<sequence length="462" mass="50387">MATQAQSSSSCSAILTVTVEGSQLDTRAASKEHPDALRTTLITALGLVKLSPSDLTLIRLQEIFRASLESARSKSPHRLSAVVYSCKRGTLEETLWEAQVWRCGGMQLVDAVSSAIGRVSLDGKRSPDSMVLHLSEAGGQPAVTAFHLMNCPANLEEFGRLKGKFFAYGATFALTACAVAISDNVQVIALLETLPLDHLRRLVLHLLYLRPHSDLSYIVQVVFTSKEHSQTKRCRIGPAPRKRKNRDGERAATTTDEDGQPCKNRPRRPLKQHATGMACQRVLPQTSPAALRETPNEPTTVDHFSPSHLHGVGGTSSFQASSKRLDPVGSWSGDGSIRADLDTTDVLPGSDNYLFEYHGIELDSIDFSTPSLPIKVLFVSGSGQDVIEVESGGSLLRDEYDVAGERFAWRGLEATDEWAATPEDEGYLPCGLPERIISNMDDGELDTRVQSSPQFCWPLSSQ</sequence>
<proteinExistence type="predicted"/>
<keyword evidence="3" id="KW-1185">Reference proteome</keyword>
<gene>
    <name evidence="2" type="ORF">FDENT_4515</name>
</gene>
<protein>
    <submittedName>
        <fullName evidence="2">Pectin degradation</fullName>
    </submittedName>
</protein>
<reference evidence="2 3" key="1">
    <citation type="submission" date="2020-05" db="EMBL/GenBank/DDBJ databases">
        <title>Identification and distribution of gene clusters putatively required for synthesis of sphingolipid metabolism inhibitors in phylogenetically diverse species of the filamentous fungus Fusarium.</title>
        <authorList>
            <person name="Kim H.-S."/>
            <person name="Busman M."/>
            <person name="Brown D.W."/>
            <person name="Divon H."/>
            <person name="Uhlig S."/>
            <person name="Proctor R.H."/>
        </authorList>
    </citation>
    <scope>NUCLEOTIDE SEQUENCE [LARGE SCALE GENOMIC DNA]</scope>
    <source>
        <strain evidence="2 3">NRRL 25311</strain>
    </source>
</reference>
<dbReference type="Proteomes" id="UP000562682">
    <property type="component" value="Unassembled WGS sequence"/>
</dbReference>
<evidence type="ECO:0000313" key="3">
    <source>
        <dbReference type="Proteomes" id="UP000562682"/>
    </source>
</evidence>
<feature type="region of interest" description="Disordered" evidence="1">
    <location>
        <begin position="230"/>
        <end position="283"/>
    </location>
</feature>
<dbReference type="AlphaFoldDB" id="A0A8H5UHW9"/>
<organism evidence="2 3">
    <name type="scientific">Fusarium denticulatum</name>
    <dbReference type="NCBI Taxonomy" id="48507"/>
    <lineage>
        <taxon>Eukaryota</taxon>
        <taxon>Fungi</taxon>
        <taxon>Dikarya</taxon>
        <taxon>Ascomycota</taxon>
        <taxon>Pezizomycotina</taxon>
        <taxon>Sordariomycetes</taxon>
        <taxon>Hypocreomycetidae</taxon>
        <taxon>Hypocreales</taxon>
        <taxon>Nectriaceae</taxon>
        <taxon>Fusarium</taxon>
        <taxon>Fusarium fujikuroi species complex</taxon>
    </lineage>
</organism>
<name>A0A8H5UHW9_9HYPO</name>
<evidence type="ECO:0000256" key="1">
    <source>
        <dbReference type="SAM" id="MobiDB-lite"/>
    </source>
</evidence>
<comment type="caution">
    <text evidence="2">The sequence shown here is derived from an EMBL/GenBank/DDBJ whole genome shotgun (WGS) entry which is preliminary data.</text>
</comment>
<dbReference type="EMBL" id="JAAOAK010000108">
    <property type="protein sequence ID" value="KAF5689151.1"/>
    <property type="molecule type" value="Genomic_DNA"/>
</dbReference>
<evidence type="ECO:0000313" key="2">
    <source>
        <dbReference type="EMBL" id="KAF5689151.1"/>
    </source>
</evidence>
<feature type="compositionally biased region" description="Basic residues" evidence="1">
    <location>
        <begin position="231"/>
        <end position="245"/>
    </location>
</feature>
<accession>A0A8H5UHW9</accession>